<organism evidence="2 3">
    <name type="scientific">Telmatocola sphagniphila</name>
    <dbReference type="NCBI Taxonomy" id="1123043"/>
    <lineage>
        <taxon>Bacteria</taxon>
        <taxon>Pseudomonadati</taxon>
        <taxon>Planctomycetota</taxon>
        <taxon>Planctomycetia</taxon>
        <taxon>Gemmatales</taxon>
        <taxon>Gemmataceae</taxon>
    </lineage>
</organism>
<proteinExistence type="predicted"/>
<dbReference type="RefSeq" id="WP_213499765.1">
    <property type="nucleotide sequence ID" value="NZ_CP074694.1"/>
</dbReference>
<sequence length="503" mass="57222">MRRFFSIESLFFLVLWLALMIGGRSRFLRDPGTFWHTVTGEKILETHSFIDRDPYTFTFANDPWIPYQWLSEIGMAKLSQLGGLDSLLVTAVVLLAALFAWLGGRVIRQGGLHPAVAGMLLAFAIFASSSHFHVRPHLFTMLGMAITYSLLCAVEAGRTSVKKLLWLVPLFLLWTNLHGGMLGGLATLILATGGWILWIPRLRKQWPILILVCIFGGLTMFATPYGLRLADTWRIIMASSALPQIIKEHAPPGWDELPTWAIVGFAAIYLFLLAGVPRKEIRIVWLLPLVWFYLGMSRVRHAPLFSIIGILAIADFFPKTYWAKRLVSQGSDWFMPPADEPKKSSMLWLAIPLVVWILCLSVQSQKADIPVIGSHWAQLEPTLWPVDLEENLSKIENEHAEPVDIFNEFIHGGYLIQYHPKMRVFIDDRCELFITSPTDNFLLDFVQGEYDDPAGHIAKWEARFGKFPYAMPRTDSGYDQYFSHSDAWVLIQRGQSASLYRRK</sequence>
<name>A0A8E6EX83_9BACT</name>
<dbReference type="KEGG" id="tsph:KIH39_12095"/>
<dbReference type="EMBL" id="CP074694">
    <property type="protein sequence ID" value="QVL34612.1"/>
    <property type="molecule type" value="Genomic_DNA"/>
</dbReference>
<gene>
    <name evidence="2" type="ORF">KIH39_12095</name>
</gene>
<evidence type="ECO:0000313" key="3">
    <source>
        <dbReference type="Proteomes" id="UP000676194"/>
    </source>
</evidence>
<protein>
    <submittedName>
        <fullName evidence="2">Uncharacterized protein</fullName>
    </submittedName>
</protein>
<feature type="transmembrane region" description="Helical" evidence="1">
    <location>
        <begin position="206"/>
        <end position="227"/>
    </location>
</feature>
<feature type="transmembrane region" description="Helical" evidence="1">
    <location>
        <begin position="86"/>
        <end position="103"/>
    </location>
</feature>
<accession>A0A8E6EX83</accession>
<evidence type="ECO:0000313" key="2">
    <source>
        <dbReference type="EMBL" id="QVL34612.1"/>
    </source>
</evidence>
<dbReference type="AlphaFoldDB" id="A0A8E6EX83"/>
<feature type="transmembrane region" description="Helical" evidence="1">
    <location>
        <begin position="177"/>
        <end position="199"/>
    </location>
</feature>
<feature type="transmembrane region" description="Helical" evidence="1">
    <location>
        <begin position="257"/>
        <end position="276"/>
    </location>
</feature>
<keyword evidence="3" id="KW-1185">Reference proteome</keyword>
<evidence type="ECO:0000256" key="1">
    <source>
        <dbReference type="SAM" id="Phobius"/>
    </source>
</evidence>
<reference evidence="2" key="1">
    <citation type="submission" date="2021-05" db="EMBL/GenBank/DDBJ databases">
        <title>Complete genome sequence of the cellulolytic planctomycete Telmatocola sphagniphila SP2T and characterization of the first cellulase from planctomycetes.</title>
        <authorList>
            <person name="Rakitin A.L."/>
            <person name="Beletsky A.V."/>
            <person name="Naumoff D.G."/>
            <person name="Kulichevskaya I.S."/>
            <person name="Mardanov A.V."/>
            <person name="Ravin N.V."/>
            <person name="Dedysh S.N."/>
        </authorList>
    </citation>
    <scope>NUCLEOTIDE SEQUENCE</scope>
    <source>
        <strain evidence="2">SP2T</strain>
    </source>
</reference>
<keyword evidence="1" id="KW-0812">Transmembrane</keyword>
<keyword evidence="1" id="KW-0472">Membrane</keyword>
<dbReference type="Proteomes" id="UP000676194">
    <property type="component" value="Chromosome"/>
</dbReference>
<keyword evidence="1" id="KW-1133">Transmembrane helix</keyword>
<feature type="transmembrane region" description="Helical" evidence="1">
    <location>
        <begin position="115"/>
        <end position="134"/>
    </location>
</feature>
<feature type="transmembrane region" description="Helical" evidence="1">
    <location>
        <begin position="344"/>
        <end position="363"/>
    </location>
</feature>
<feature type="transmembrane region" description="Helical" evidence="1">
    <location>
        <begin position="283"/>
        <end position="299"/>
    </location>
</feature>